<dbReference type="EMBL" id="CP143528">
    <property type="protein sequence ID" value="WVS92206.1"/>
    <property type="molecule type" value="Genomic_DNA"/>
</dbReference>
<proteinExistence type="predicted"/>
<sequence>MSLINLIQFIGSGTVFLAISGWFIRSITLHFLSRDIEKYKFDLKRENDREIEHYKALLNAENSKEQIKFSKLQERRSLIIEKTYKKIIDLESSEAYLTSLISEVKEDVEEYADLKRASDEFIDSFLGLNSFLMKNAIYFPKNISNKIETFSTSTFYLSIDIFYHSDSNNVKDFIDLFQAKRKYFNGKNTEIKSFIESEFRRLLGAAE</sequence>
<gene>
    <name evidence="1" type="ORF">DOP62_14040</name>
</gene>
<accession>A0ACD5A2Y1</accession>
<organism evidence="1 2">
    <name type="scientific">Synechococcus elongatus PCC 11801</name>
    <dbReference type="NCBI Taxonomy" id="2219813"/>
    <lineage>
        <taxon>Bacteria</taxon>
        <taxon>Bacillati</taxon>
        <taxon>Cyanobacteriota</taxon>
        <taxon>Cyanophyceae</taxon>
        <taxon>Synechococcales</taxon>
        <taxon>Synechococcaceae</taxon>
        <taxon>Synechococcus</taxon>
    </lineage>
</organism>
<evidence type="ECO:0000313" key="1">
    <source>
        <dbReference type="EMBL" id="WVS92206.1"/>
    </source>
</evidence>
<evidence type="ECO:0000313" key="2">
    <source>
        <dbReference type="Proteomes" id="UP000267249"/>
    </source>
</evidence>
<keyword evidence="1" id="KW-0614">Plasmid</keyword>
<geneLocation type="plasmid" evidence="1 2">
    <name>p11801_1</name>
</geneLocation>
<protein>
    <submittedName>
        <fullName evidence="1">Uncharacterized protein</fullName>
    </submittedName>
</protein>
<reference evidence="1" key="1">
    <citation type="submission" date="2024-01" db="EMBL/GenBank/DDBJ databases">
        <title>De novo genome assembly and pan-genome analysis of the fast-growing Indian isolates of Synechococcus elongatus: Potential chassis for bioproduction.</title>
        <authorList>
            <person name="Jain V.S."/>
            <person name="Schubert M.G."/>
            <person name="Pritam P."/>
            <person name="Sarnaik A.P."/>
            <person name="Jaiswal D."/>
            <person name="Church G.M."/>
            <person name="Wangikar P."/>
        </authorList>
    </citation>
    <scope>NUCLEOTIDE SEQUENCE</scope>
    <source>
        <strain evidence="1">PCC 11801</strain>
    </source>
</reference>
<dbReference type="Proteomes" id="UP000267249">
    <property type="component" value="Plasmid p11801_1"/>
</dbReference>
<name>A0ACD5A2Y1_SYNEL</name>